<dbReference type="GeneID" id="96006612"/>
<dbReference type="AlphaFoldDB" id="A0AB34KMZ9"/>
<proteinExistence type="predicted"/>
<dbReference type="RefSeq" id="XP_069229598.1">
    <property type="nucleotide sequence ID" value="XM_069373774.1"/>
</dbReference>
<organism evidence="2 3">
    <name type="scientific">Cladosporium halotolerans</name>
    <dbReference type="NCBI Taxonomy" id="1052096"/>
    <lineage>
        <taxon>Eukaryota</taxon>
        <taxon>Fungi</taxon>
        <taxon>Dikarya</taxon>
        <taxon>Ascomycota</taxon>
        <taxon>Pezizomycotina</taxon>
        <taxon>Dothideomycetes</taxon>
        <taxon>Dothideomycetidae</taxon>
        <taxon>Cladosporiales</taxon>
        <taxon>Cladosporiaceae</taxon>
        <taxon>Cladosporium</taxon>
    </lineage>
</organism>
<dbReference type="EMBL" id="JAAQHG020000014">
    <property type="protein sequence ID" value="KAL1586493.1"/>
    <property type="molecule type" value="Genomic_DNA"/>
</dbReference>
<evidence type="ECO:0000313" key="2">
    <source>
        <dbReference type="EMBL" id="KAL1586493.1"/>
    </source>
</evidence>
<keyword evidence="3" id="KW-1185">Reference proteome</keyword>
<gene>
    <name evidence="2" type="ORF">WHR41_05169</name>
</gene>
<dbReference type="Proteomes" id="UP000803884">
    <property type="component" value="Unassembled WGS sequence"/>
</dbReference>
<sequence length="222" mass="24366">MASTVVDSVADDSGSDHEHWPEDFKTSDAIAAPGYDSNNGLRMHTYHATAPVAKEPSPPPSPKESVKAAPLTQVPAQYAYVPAPAPNMSGYVYAAVPAPAQVVAPAPASVAAPKPEEPNNTYTYHPTFTEKPAVKETYKWQGRTKGEVQEDNLKIAAEEKVWEKRKVVPTGLATDQMCWVVEVDGNYTLRTFADIGSLAGDWKKDPRYEDSWYFVIEQPKED</sequence>
<evidence type="ECO:0000256" key="1">
    <source>
        <dbReference type="SAM" id="MobiDB-lite"/>
    </source>
</evidence>
<feature type="region of interest" description="Disordered" evidence="1">
    <location>
        <begin position="1"/>
        <end position="43"/>
    </location>
</feature>
<reference evidence="2 3" key="1">
    <citation type="journal article" date="2020" name="Microbiol. Resour. Announc.">
        <title>Draft Genome Sequence of a Cladosporium Species Isolated from the Mesophotic Ascidian Didemnum maculosum.</title>
        <authorList>
            <person name="Gioti A."/>
            <person name="Siaperas R."/>
            <person name="Nikolaivits E."/>
            <person name="Le Goff G."/>
            <person name="Ouazzani J."/>
            <person name="Kotoulas G."/>
            <person name="Topakas E."/>
        </authorList>
    </citation>
    <scope>NUCLEOTIDE SEQUENCE [LARGE SCALE GENOMIC DNA]</scope>
    <source>
        <strain evidence="2 3">TM138-S3</strain>
    </source>
</reference>
<feature type="compositionally biased region" description="Basic and acidic residues" evidence="1">
    <location>
        <begin position="14"/>
        <end position="26"/>
    </location>
</feature>
<name>A0AB34KMZ9_9PEZI</name>
<evidence type="ECO:0000313" key="3">
    <source>
        <dbReference type="Proteomes" id="UP000803884"/>
    </source>
</evidence>
<accession>A0AB34KMZ9</accession>
<protein>
    <submittedName>
        <fullName evidence="2">Uncharacterized protein</fullName>
    </submittedName>
</protein>
<feature type="compositionally biased region" description="Low complexity" evidence="1">
    <location>
        <begin position="1"/>
        <end position="12"/>
    </location>
</feature>
<comment type="caution">
    <text evidence="2">The sequence shown here is derived from an EMBL/GenBank/DDBJ whole genome shotgun (WGS) entry which is preliminary data.</text>
</comment>